<dbReference type="SUPFAM" id="SSF52058">
    <property type="entry name" value="L domain-like"/>
    <property type="match status" value="1"/>
</dbReference>
<dbReference type="FunFam" id="3.80.10.10:FF:000041">
    <property type="entry name" value="LRR receptor-like serine/threonine-protein kinase ERECTA"/>
    <property type="match status" value="1"/>
</dbReference>
<dbReference type="GO" id="GO:0005930">
    <property type="term" value="C:axoneme"/>
    <property type="evidence" value="ECO:0007669"/>
    <property type="project" value="UniProtKB-SubCell"/>
</dbReference>
<evidence type="ECO:0000313" key="10">
    <source>
        <dbReference type="EMBL" id="ACO60772.1"/>
    </source>
</evidence>
<dbReference type="InterPro" id="IPR032675">
    <property type="entry name" value="LRR_dom_sf"/>
</dbReference>
<dbReference type="STRING" id="296587.C1E086"/>
<name>C1E086_MICCC</name>
<evidence type="ECO:0000256" key="5">
    <source>
        <dbReference type="ARBA" id="ARBA00022729"/>
    </source>
</evidence>
<dbReference type="PANTHER" id="PTHR48059:SF30">
    <property type="entry name" value="OS06G0587000 PROTEIN"/>
    <property type="match status" value="1"/>
</dbReference>
<keyword evidence="7" id="KW-0472">Membrane</keyword>
<evidence type="ECO:0000259" key="9">
    <source>
        <dbReference type="Pfam" id="PF08263"/>
    </source>
</evidence>
<comment type="similarity">
    <text evidence="8">Belongs to the polygalacturonase-inhibiting protein family.</text>
</comment>
<evidence type="ECO:0000256" key="1">
    <source>
        <dbReference type="ARBA" id="ARBA00004196"/>
    </source>
</evidence>
<evidence type="ECO:0000256" key="3">
    <source>
        <dbReference type="ARBA" id="ARBA00004430"/>
    </source>
</evidence>
<organism evidence="10 11">
    <name type="scientific">Micromonas commoda (strain RCC299 / NOUM17 / CCMP2709)</name>
    <name type="common">Picoplanktonic green alga</name>
    <dbReference type="NCBI Taxonomy" id="296587"/>
    <lineage>
        <taxon>Eukaryota</taxon>
        <taxon>Viridiplantae</taxon>
        <taxon>Chlorophyta</taxon>
        <taxon>Mamiellophyceae</taxon>
        <taxon>Mamiellales</taxon>
        <taxon>Mamiellaceae</taxon>
        <taxon>Micromonas</taxon>
    </lineage>
</organism>
<dbReference type="AlphaFoldDB" id="C1E086"/>
<dbReference type="RefSeq" id="XP_002499514.1">
    <property type="nucleotide sequence ID" value="XM_002499468.1"/>
</dbReference>
<dbReference type="InterPro" id="IPR051848">
    <property type="entry name" value="PGIP"/>
</dbReference>
<dbReference type="OrthoDB" id="511504at2759"/>
<dbReference type="GeneID" id="8241196"/>
<accession>C1E086</accession>
<evidence type="ECO:0000313" key="11">
    <source>
        <dbReference type="Proteomes" id="UP000002009"/>
    </source>
</evidence>
<dbReference type="Pfam" id="PF08263">
    <property type="entry name" value="LRRNT_2"/>
    <property type="match status" value="1"/>
</dbReference>
<dbReference type="InterPro" id="IPR013210">
    <property type="entry name" value="LRR_N_plant-typ"/>
</dbReference>
<dbReference type="Gene3D" id="3.80.10.10">
    <property type="entry name" value="Ribonuclease Inhibitor"/>
    <property type="match status" value="2"/>
</dbReference>
<dbReference type="EMBL" id="CP001323">
    <property type="protein sequence ID" value="ACO60772.1"/>
    <property type="molecule type" value="Genomic_DNA"/>
</dbReference>
<dbReference type="KEGG" id="mis:MICPUN_78699"/>
<dbReference type="Pfam" id="PF00560">
    <property type="entry name" value="LRR_1"/>
    <property type="match status" value="1"/>
</dbReference>
<keyword evidence="11" id="KW-1185">Reference proteome</keyword>
<dbReference type="PANTHER" id="PTHR48059">
    <property type="entry name" value="POLYGALACTURONASE INHIBITOR 1"/>
    <property type="match status" value="1"/>
</dbReference>
<evidence type="ECO:0000256" key="8">
    <source>
        <dbReference type="ARBA" id="ARBA00038043"/>
    </source>
</evidence>
<feature type="domain" description="Leucine-rich repeat-containing N-terminal plant-type" evidence="9">
    <location>
        <begin position="21"/>
        <end position="57"/>
    </location>
</feature>
<evidence type="ECO:0000256" key="4">
    <source>
        <dbReference type="ARBA" id="ARBA00022614"/>
    </source>
</evidence>
<evidence type="ECO:0000256" key="6">
    <source>
        <dbReference type="ARBA" id="ARBA00022737"/>
    </source>
</evidence>
<dbReference type="GO" id="GO:0016020">
    <property type="term" value="C:membrane"/>
    <property type="evidence" value="ECO:0007669"/>
    <property type="project" value="UniProtKB-SubCell"/>
</dbReference>
<gene>
    <name evidence="10" type="ORF">MICPUN_78699</name>
</gene>
<dbReference type="FunFam" id="3.80.10.10:FF:000400">
    <property type="entry name" value="Nuclear pore complex protein NUP107"/>
    <property type="match status" value="1"/>
</dbReference>
<protein>
    <recommendedName>
        <fullName evidence="9">Leucine-rich repeat-containing N-terminal plant-type domain-containing protein</fullName>
    </recommendedName>
</protein>
<dbReference type="Pfam" id="PF13855">
    <property type="entry name" value="LRR_8"/>
    <property type="match status" value="2"/>
</dbReference>
<dbReference type="InParanoid" id="C1E086"/>
<sequence length="289" mass="32173">MNLYDPHDDALDHVQPNKPHADALRKLRAGLANDPHGMMRWWEGDYPCKMPWRGIRCEGGNGVTHIIMSNRGLSGHIDPAIGLIETLQVLDLGNNFIFHEIPGEAIANLTRLETLNLHNNKIRGKIPPELGNSTSLVHIGLSRNLLAGPIPKELGKIQTLVSLDLAMNFLNGTIPAELGDLIYLAELNLGKNRLRGAIPPELIPEDRVSKLVTLRMSSNMLEGTVPTWWGSQLKYLQILDLSRNWLIGDVPPALADIPNLRELWLNHNKFMRGETPAVLTNKGLQVLVR</sequence>
<keyword evidence="5" id="KW-0732">Signal</keyword>
<dbReference type="InterPro" id="IPR001611">
    <property type="entry name" value="Leu-rich_rpt"/>
</dbReference>
<evidence type="ECO:0000256" key="7">
    <source>
        <dbReference type="ARBA" id="ARBA00023136"/>
    </source>
</evidence>
<keyword evidence="6" id="KW-0677">Repeat</keyword>
<reference evidence="10 11" key="1">
    <citation type="journal article" date="2009" name="Science">
        <title>Green evolution and dynamic adaptations revealed by genomes of the marine picoeukaryotes Micromonas.</title>
        <authorList>
            <person name="Worden A.Z."/>
            <person name="Lee J.H."/>
            <person name="Mock T."/>
            <person name="Rouze P."/>
            <person name="Simmons M.P."/>
            <person name="Aerts A.L."/>
            <person name="Allen A.E."/>
            <person name="Cuvelier M.L."/>
            <person name="Derelle E."/>
            <person name="Everett M.V."/>
            <person name="Foulon E."/>
            <person name="Grimwood J."/>
            <person name="Gundlach H."/>
            <person name="Henrissat B."/>
            <person name="Napoli C."/>
            <person name="McDonald S.M."/>
            <person name="Parker M.S."/>
            <person name="Rombauts S."/>
            <person name="Salamov A."/>
            <person name="Von Dassow P."/>
            <person name="Badger J.H."/>
            <person name="Coutinho P.M."/>
            <person name="Demir E."/>
            <person name="Dubchak I."/>
            <person name="Gentemann C."/>
            <person name="Eikrem W."/>
            <person name="Gready J.E."/>
            <person name="John U."/>
            <person name="Lanier W."/>
            <person name="Lindquist E.A."/>
            <person name="Lucas S."/>
            <person name="Mayer K.F."/>
            <person name="Moreau H."/>
            <person name="Not F."/>
            <person name="Otillar R."/>
            <person name="Panaud O."/>
            <person name="Pangilinan J."/>
            <person name="Paulsen I."/>
            <person name="Piegu B."/>
            <person name="Poliakov A."/>
            <person name="Robbens S."/>
            <person name="Schmutz J."/>
            <person name="Toulza E."/>
            <person name="Wyss T."/>
            <person name="Zelensky A."/>
            <person name="Zhou K."/>
            <person name="Armbrust E.V."/>
            <person name="Bhattacharya D."/>
            <person name="Goodenough U.W."/>
            <person name="Van de Peer Y."/>
            <person name="Grigoriev I.V."/>
        </authorList>
    </citation>
    <scope>NUCLEOTIDE SEQUENCE [LARGE SCALE GENOMIC DNA]</scope>
    <source>
        <strain evidence="11">RCC299 / NOUM17</strain>
    </source>
</reference>
<comment type="subcellular location">
    <subcellularLocation>
        <location evidence="1">Cell envelope</location>
    </subcellularLocation>
    <subcellularLocation>
        <location evidence="3">Cytoplasm</location>
        <location evidence="3">Cytoskeleton</location>
        <location evidence="3">Cilium axoneme</location>
    </subcellularLocation>
    <subcellularLocation>
        <location evidence="2">Membrane</location>
    </subcellularLocation>
</comment>
<dbReference type="OMA" id="ERDANPC"/>
<keyword evidence="4" id="KW-0433">Leucine-rich repeat</keyword>
<proteinExistence type="inferred from homology"/>
<dbReference type="Proteomes" id="UP000002009">
    <property type="component" value="Chromosome 2"/>
</dbReference>
<evidence type="ECO:0000256" key="2">
    <source>
        <dbReference type="ARBA" id="ARBA00004370"/>
    </source>
</evidence>
<dbReference type="PROSITE" id="PS51450">
    <property type="entry name" value="LRR"/>
    <property type="match status" value="1"/>
</dbReference>